<sequence>MNKPFPDPSLGMRHDLHPGDIGYIIYMHGIFHALEQGWDHTFEVYVAVPLAEFAQSKSSREKIWILEEGDRIAGSVAIVKRTEEEAQLRWLLLEPEIRGRGIGRWLVEEALDFSRDMRYESIVLWTAESLPIAEKLYRSVGFEQILRVRHERWGSIVNEVKYRLVL</sequence>
<comment type="caution">
    <text evidence="3">The sequence shown here is derived from an EMBL/GenBank/DDBJ whole genome shotgun (WGS) entry which is preliminary data.</text>
</comment>
<gene>
    <name evidence="3" type="ORF">ASZ90_013073</name>
</gene>
<name>A0A0W8FA26_9ZZZZ</name>
<proteinExistence type="predicted"/>
<reference evidence="3" key="1">
    <citation type="journal article" date="2015" name="Proc. Natl. Acad. Sci. U.S.A.">
        <title>Networks of energetic and metabolic interactions define dynamics in microbial communities.</title>
        <authorList>
            <person name="Embree M."/>
            <person name="Liu J.K."/>
            <person name="Al-Bassam M.M."/>
            <person name="Zengler K."/>
        </authorList>
    </citation>
    <scope>NUCLEOTIDE SEQUENCE</scope>
</reference>
<dbReference type="EMBL" id="LNQE01001455">
    <property type="protein sequence ID" value="KUG17251.1"/>
    <property type="molecule type" value="Genomic_DNA"/>
</dbReference>
<dbReference type="PANTHER" id="PTHR13947">
    <property type="entry name" value="GNAT FAMILY N-ACETYLTRANSFERASE"/>
    <property type="match status" value="1"/>
</dbReference>
<dbReference type="PROSITE" id="PS51186">
    <property type="entry name" value="GNAT"/>
    <property type="match status" value="1"/>
</dbReference>
<dbReference type="Pfam" id="PF00583">
    <property type="entry name" value="Acetyltransf_1"/>
    <property type="match status" value="1"/>
</dbReference>
<evidence type="ECO:0000256" key="1">
    <source>
        <dbReference type="ARBA" id="ARBA00022679"/>
    </source>
</evidence>
<dbReference type="InterPro" id="IPR016181">
    <property type="entry name" value="Acyl_CoA_acyltransferase"/>
</dbReference>
<keyword evidence="1 3" id="KW-0808">Transferase</keyword>
<evidence type="ECO:0000313" key="3">
    <source>
        <dbReference type="EMBL" id="KUG17251.1"/>
    </source>
</evidence>
<dbReference type="InterPro" id="IPR000182">
    <property type="entry name" value="GNAT_dom"/>
</dbReference>
<dbReference type="SUPFAM" id="SSF55729">
    <property type="entry name" value="Acyl-CoA N-acyltransferases (Nat)"/>
    <property type="match status" value="1"/>
</dbReference>
<dbReference type="Gene3D" id="3.40.630.30">
    <property type="match status" value="1"/>
</dbReference>
<dbReference type="InterPro" id="IPR050769">
    <property type="entry name" value="NAT_camello-type"/>
</dbReference>
<organism evidence="3">
    <name type="scientific">hydrocarbon metagenome</name>
    <dbReference type="NCBI Taxonomy" id="938273"/>
    <lineage>
        <taxon>unclassified sequences</taxon>
        <taxon>metagenomes</taxon>
        <taxon>ecological metagenomes</taxon>
    </lineage>
</organism>
<dbReference type="PANTHER" id="PTHR13947:SF37">
    <property type="entry name" value="LD18367P"/>
    <property type="match status" value="1"/>
</dbReference>
<accession>A0A0W8FA26</accession>
<dbReference type="GO" id="GO:0008080">
    <property type="term" value="F:N-acetyltransferase activity"/>
    <property type="evidence" value="ECO:0007669"/>
    <property type="project" value="InterPro"/>
</dbReference>
<dbReference type="CDD" id="cd04301">
    <property type="entry name" value="NAT_SF"/>
    <property type="match status" value="1"/>
</dbReference>
<feature type="domain" description="N-acetyltransferase" evidence="2">
    <location>
        <begin position="21"/>
        <end position="163"/>
    </location>
</feature>
<evidence type="ECO:0000259" key="2">
    <source>
        <dbReference type="PROSITE" id="PS51186"/>
    </source>
</evidence>
<protein>
    <submittedName>
        <fullName evidence="3">Acetyltransferase, gnat family</fullName>
    </submittedName>
</protein>
<dbReference type="AlphaFoldDB" id="A0A0W8FA26"/>